<dbReference type="OrthoDB" id="7829748at2"/>
<dbReference type="RefSeq" id="WP_074647429.1">
    <property type="nucleotide sequence ID" value="NZ_FNBL01000022.1"/>
</dbReference>
<gene>
    <name evidence="2" type="ORF">SAMN04488117_12236</name>
</gene>
<dbReference type="AlphaFoldDB" id="A0A1G7UHD2"/>
<evidence type="ECO:0000313" key="3">
    <source>
        <dbReference type="Proteomes" id="UP000182284"/>
    </source>
</evidence>
<dbReference type="EMBL" id="FNBL01000022">
    <property type="protein sequence ID" value="SDG46966.1"/>
    <property type="molecule type" value="Genomic_DNA"/>
</dbReference>
<name>A0A1G7UHD2_9RHOB</name>
<dbReference type="Proteomes" id="UP000182284">
    <property type="component" value="Unassembled WGS sequence"/>
</dbReference>
<feature type="domain" description="RepB-like DNA primase" evidence="1">
    <location>
        <begin position="126"/>
        <end position="191"/>
    </location>
</feature>
<evidence type="ECO:0000313" key="2">
    <source>
        <dbReference type="EMBL" id="SDG46966.1"/>
    </source>
</evidence>
<evidence type="ECO:0000259" key="1">
    <source>
        <dbReference type="Pfam" id="PF16793"/>
    </source>
</evidence>
<proteinExistence type="predicted"/>
<accession>A0A1G7UHD2</accession>
<dbReference type="InterPro" id="IPR039459">
    <property type="entry name" value="RepB-like_DNA_primase_dom"/>
</dbReference>
<protein>
    <recommendedName>
        <fullName evidence="1">RepB-like DNA primase domain-containing protein</fullName>
    </recommendedName>
</protein>
<dbReference type="Gene3D" id="3.30.70.1790">
    <property type="entry name" value="RepB DNA-primase, N-terminal domain"/>
    <property type="match status" value="1"/>
</dbReference>
<sequence>MTTPIDDYLTPTLWQDGWPDRSTMKEQDEFLFAIWGPQVQDYTETFGSLCFRKKGSSRMVQEFVQLADDMNFVGILRKYNRHNWDQFFSPNTFIEKNRLLSSVSQTCWWGWCDVDAADPFSFRPAPSVVWQTSPGHTQALWFWDNPHTPDEAAAFSMALTKRHGGDSGGSAANKLLRLPGSFNHKPKYAKPFIPLLKCDLTPIKARPKLLRGQKRKKTAKVEERGLNPYAHDRMDVWRRYRRKLDASASSLIRHNSVRASDRSGRVFAMAAGLFEAGASLDEIASVIWTSPYFREKHGDNVKRLEREIYTIIAKVEDAE</sequence>
<reference evidence="2 3" key="1">
    <citation type="submission" date="2016-10" db="EMBL/GenBank/DDBJ databases">
        <authorList>
            <person name="de Groot N.N."/>
        </authorList>
    </citation>
    <scope>NUCLEOTIDE SEQUENCE [LARGE SCALE GENOMIC DNA]</scope>
    <source>
        <strain evidence="2 3">DSM 27375</strain>
    </source>
</reference>
<dbReference type="Pfam" id="PF16793">
    <property type="entry name" value="RepB_primase"/>
    <property type="match status" value="1"/>
</dbReference>
<organism evidence="2 3">
    <name type="scientific">Celeribacter baekdonensis</name>
    <dbReference type="NCBI Taxonomy" id="875171"/>
    <lineage>
        <taxon>Bacteria</taxon>
        <taxon>Pseudomonadati</taxon>
        <taxon>Pseudomonadota</taxon>
        <taxon>Alphaproteobacteria</taxon>
        <taxon>Rhodobacterales</taxon>
        <taxon>Roseobacteraceae</taxon>
        <taxon>Celeribacter</taxon>
    </lineage>
</organism>